<dbReference type="PANTHER" id="PTHR45786:SF74">
    <property type="entry name" value="ATP-DEPENDENT DNA HELICASE"/>
    <property type="match status" value="1"/>
</dbReference>
<evidence type="ECO:0000259" key="1">
    <source>
        <dbReference type="Pfam" id="PF14214"/>
    </source>
</evidence>
<keyword evidence="2" id="KW-0378">Hydrolase</keyword>
<dbReference type="InterPro" id="IPR025476">
    <property type="entry name" value="Helitron_helicase-like"/>
</dbReference>
<proteinExistence type="predicted"/>
<dbReference type="PANTHER" id="PTHR45786">
    <property type="entry name" value="DNA BINDING PROTEIN-LIKE"/>
    <property type="match status" value="1"/>
</dbReference>
<keyword evidence="2" id="KW-0347">Helicase</keyword>
<dbReference type="Pfam" id="PF14214">
    <property type="entry name" value="Helitron_like_N"/>
    <property type="match status" value="1"/>
</dbReference>
<accession>A0A6L2JA85</accession>
<dbReference type="EMBL" id="BKCJ010000503">
    <property type="protein sequence ID" value="GEU33781.1"/>
    <property type="molecule type" value="Genomic_DNA"/>
</dbReference>
<name>A0A6L2JA85_TANCI</name>
<comment type="caution">
    <text evidence="2">The sequence shown here is derived from an EMBL/GenBank/DDBJ whole genome shotgun (WGS) entry which is preliminary data.</text>
</comment>
<protein>
    <submittedName>
        <fullName evidence="2">DNA helicase</fullName>
    </submittedName>
</protein>
<dbReference type="AlphaFoldDB" id="A0A6L2JA85"/>
<dbReference type="GO" id="GO:0004386">
    <property type="term" value="F:helicase activity"/>
    <property type="evidence" value="ECO:0007669"/>
    <property type="project" value="UniProtKB-KW"/>
</dbReference>
<keyword evidence="2" id="KW-0547">Nucleotide-binding</keyword>
<evidence type="ECO:0000313" key="2">
    <source>
        <dbReference type="EMBL" id="GEU33781.1"/>
    </source>
</evidence>
<sequence>GGLGLGHLKDKNTSLLGKWKWRFLNEDNALWESIVSNCKDIELLNIHFEKSMIKEVSNGSQAHFWSDIWCKEGKKLMEVFPRLYMLETNKECKLSSFGQNIELVEISSMPCTSIRDISLRKVASIENKLVAKCFHMVCYVAFRVLWHWRNEILHASPYDVDSARQKDIFPSIQRLSFSWISNRCSRTNRQWCGWVSNPREAEGVTTLFQVFAWFGFGRDVGDMIGTDIGVFDFLGNFHAVRDVIRSTKSDDLIRNHRTEIVIGETSEKNVLLKIQCVCPLDSGSVREVDLQVRSNTVGFSECRGSPVRDVSQLVRSLCDYSTTTTTSVNNVGIPCLSSSGSHIPYAGIGNKLVRGDPCTHNDSTIGQSRHLGSPSTYTYFGTCNQVCQHCGARLWTALEKFVDAHVSYFKVRLYNVVEDGYSKEMKLAEFFSASSFGERRLSMKAFYSYYLHDRVNDIRNEYLSGIYDAIVRGDSDGSDVGARLTLPASLTGGPRYMYSHYLDVLAICCVHGNPSFFKTFTCNVKWPQFNEYMEDFPGLTATDMADVVDKVFVSVLYTVDFQKRSLSHCYTLIWIDKRLLMHKDEDIDAYISAELPSKDVDPKCHRVVSELMMHGPHVLSFPNTLNVIVVGADNRPPMLDKTNYSSWASRMLLYIKGKEHGKLLVEFIHNGPFQYETVIEPRNETTPATIRPRTYTDLTDEEKIHESVDNMATNIVFSEPRLILETKQPFKMEKSLFSQFRGDKHRGAYLDPKQLAFLVDNGDTVILAQASQEILTRATLQTDDLDAFDFDCDDVPPAKAVLMANLSSYDSDVFSEVPFHDTNIDDISYQSVQET</sequence>
<feature type="domain" description="Helitron helicase-like" evidence="1">
    <location>
        <begin position="448"/>
        <end position="552"/>
    </location>
</feature>
<keyword evidence="2" id="KW-0067">ATP-binding</keyword>
<feature type="non-terminal residue" evidence="2">
    <location>
        <position position="1"/>
    </location>
</feature>
<gene>
    <name evidence="2" type="ORF">Tci_005759</name>
</gene>
<organism evidence="2">
    <name type="scientific">Tanacetum cinerariifolium</name>
    <name type="common">Dalmatian daisy</name>
    <name type="synonym">Chrysanthemum cinerariifolium</name>
    <dbReference type="NCBI Taxonomy" id="118510"/>
    <lineage>
        <taxon>Eukaryota</taxon>
        <taxon>Viridiplantae</taxon>
        <taxon>Streptophyta</taxon>
        <taxon>Embryophyta</taxon>
        <taxon>Tracheophyta</taxon>
        <taxon>Spermatophyta</taxon>
        <taxon>Magnoliopsida</taxon>
        <taxon>eudicotyledons</taxon>
        <taxon>Gunneridae</taxon>
        <taxon>Pentapetalae</taxon>
        <taxon>asterids</taxon>
        <taxon>campanulids</taxon>
        <taxon>Asterales</taxon>
        <taxon>Asteraceae</taxon>
        <taxon>Asteroideae</taxon>
        <taxon>Anthemideae</taxon>
        <taxon>Anthemidinae</taxon>
        <taxon>Tanacetum</taxon>
    </lineage>
</organism>
<reference evidence="2" key="1">
    <citation type="journal article" date="2019" name="Sci. Rep.">
        <title>Draft genome of Tanacetum cinerariifolium, the natural source of mosquito coil.</title>
        <authorList>
            <person name="Yamashiro T."/>
            <person name="Shiraishi A."/>
            <person name="Satake H."/>
            <person name="Nakayama K."/>
        </authorList>
    </citation>
    <scope>NUCLEOTIDE SEQUENCE</scope>
</reference>